<keyword evidence="2" id="KW-1133">Transmembrane helix</keyword>
<evidence type="ECO:0000313" key="3">
    <source>
        <dbReference type="EMBL" id="KAI7836609.1"/>
    </source>
</evidence>
<feature type="region of interest" description="Disordered" evidence="1">
    <location>
        <begin position="173"/>
        <end position="239"/>
    </location>
</feature>
<feature type="transmembrane region" description="Helical" evidence="2">
    <location>
        <begin position="109"/>
        <end position="126"/>
    </location>
</feature>
<organism evidence="3 4">
    <name type="scientific">Chlorella ohadii</name>
    <dbReference type="NCBI Taxonomy" id="2649997"/>
    <lineage>
        <taxon>Eukaryota</taxon>
        <taxon>Viridiplantae</taxon>
        <taxon>Chlorophyta</taxon>
        <taxon>core chlorophytes</taxon>
        <taxon>Trebouxiophyceae</taxon>
        <taxon>Chlorellales</taxon>
        <taxon>Chlorellaceae</taxon>
        <taxon>Chlorella clade</taxon>
        <taxon>Chlorella</taxon>
    </lineage>
</organism>
<protein>
    <submittedName>
        <fullName evidence="3">Uncharacterized protein</fullName>
    </submittedName>
</protein>
<reference evidence="3" key="1">
    <citation type="submission" date="2020-11" db="EMBL/GenBank/DDBJ databases">
        <title>Chlorella ohadii genome sequencing and assembly.</title>
        <authorList>
            <person name="Murik O."/>
            <person name="Treves H."/>
            <person name="Kedem I."/>
            <person name="Shotland Y."/>
            <person name="Kaplan A."/>
        </authorList>
    </citation>
    <scope>NUCLEOTIDE SEQUENCE</scope>
    <source>
        <strain evidence="3">1</strain>
    </source>
</reference>
<feature type="region of interest" description="Disordered" evidence="1">
    <location>
        <begin position="278"/>
        <end position="302"/>
    </location>
</feature>
<evidence type="ECO:0000313" key="4">
    <source>
        <dbReference type="Proteomes" id="UP001205105"/>
    </source>
</evidence>
<accession>A0AAD5DLL5</accession>
<evidence type="ECO:0000256" key="1">
    <source>
        <dbReference type="SAM" id="MobiDB-lite"/>
    </source>
</evidence>
<sequence>MGPAGARPAGGSRAEQLDPDVAVWRAAYARQKLLVLLTLSVDVVYLIVLLVLRLAWGGSNGEGSAPDLSTAAKFFVGSHPDTTSISFIAGTIFTDLIALYGVIQDYPSVVTLFIVWSVVLGAFAILEMPLLFMLLRLLMLVLAFQLRFSMARLHSMLPPASLAHLLSATEAGPSARTSSRADHSEGSGEEDAAVRAALGRPPSTPAGRESGGGRARPQEAVDRAAAVVQRSAGGSGSGAAPTWDDLMALLAVHSLEQAARRQSARTQAVVPLVSLEAPPPTAAAAPAADEAGGSGRPAAHPS</sequence>
<keyword evidence="2" id="KW-0812">Transmembrane</keyword>
<comment type="caution">
    <text evidence="3">The sequence shown here is derived from an EMBL/GenBank/DDBJ whole genome shotgun (WGS) entry which is preliminary data.</text>
</comment>
<evidence type="ECO:0000256" key="2">
    <source>
        <dbReference type="SAM" id="Phobius"/>
    </source>
</evidence>
<proteinExistence type="predicted"/>
<dbReference type="Proteomes" id="UP001205105">
    <property type="component" value="Unassembled WGS sequence"/>
</dbReference>
<keyword evidence="4" id="KW-1185">Reference proteome</keyword>
<name>A0AAD5DLL5_9CHLO</name>
<keyword evidence="2" id="KW-0472">Membrane</keyword>
<gene>
    <name evidence="3" type="ORF">COHA_009494</name>
</gene>
<dbReference type="EMBL" id="JADXDR010000180">
    <property type="protein sequence ID" value="KAI7836609.1"/>
    <property type="molecule type" value="Genomic_DNA"/>
</dbReference>
<feature type="compositionally biased region" description="Low complexity" evidence="1">
    <location>
        <begin position="223"/>
        <end position="232"/>
    </location>
</feature>
<feature type="transmembrane region" description="Helical" evidence="2">
    <location>
        <begin position="33"/>
        <end position="56"/>
    </location>
</feature>
<dbReference type="AlphaFoldDB" id="A0AAD5DLL5"/>
<feature type="transmembrane region" description="Helical" evidence="2">
    <location>
        <begin position="84"/>
        <end position="102"/>
    </location>
</feature>